<sequence>MKKLLFALLVACALPVAAHEPKSDHARETIAQHQAMAEAHAAAAQCLRSGKDEKTCHAELTAACKGLALGKRCGMRHAH</sequence>
<evidence type="ECO:0000256" key="1">
    <source>
        <dbReference type="SAM" id="SignalP"/>
    </source>
</evidence>
<comment type="caution">
    <text evidence="2">The sequence shown here is derived from an EMBL/GenBank/DDBJ whole genome shotgun (WGS) entry which is preliminary data.</text>
</comment>
<reference evidence="3" key="1">
    <citation type="journal article" date="2019" name="Int. J. Syst. Evol. Microbiol.">
        <title>The Global Catalogue of Microorganisms (GCM) 10K type strain sequencing project: providing services to taxonomists for standard genome sequencing and annotation.</title>
        <authorList>
            <consortium name="The Broad Institute Genomics Platform"/>
            <consortium name="The Broad Institute Genome Sequencing Center for Infectious Disease"/>
            <person name="Wu L."/>
            <person name="Ma J."/>
        </authorList>
    </citation>
    <scope>NUCLEOTIDE SEQUENCE [LARGE SCALE GENOMIC DNA]</scope>
    <source>
        <strain evidence="3">CCM 2767</strain>
    </source>
</reference>
<organism evidence="2 3">
    <name type="scientific">Oxalicibacterium faecigallinarum</name>
    <dbReference type="NCBI Taxonomy" id="573741"/>
    <lineage>
        <taxon>Bacteria</taxon>
        <taxon>Pseudomonadati</taxon>
        <taxon>Pseudomonadota</taxon>
        <taxon>Betaproteobacteria</taxon>
        <taxon>Burkholderiales</taxon>
        <taxon>Oxalobacteraceae</taxon>
        <taxon>Oxalicibacterium</taxon>
    </lineage>
</organism>
<keyword evidence="1" id="KW-0732">Signal</keyword>
<accession>A0A8J3AZB6</accession>
<dbReference type="RefSeq" id="WP_188381314.1">
    <property type="nucleotide sequence ID" value="NZ_BMDI01000002.1"/>
</dbReference>
<keyword evidence="3" id="KW-1185">Reference proteome</keyword>
<dbReference type="AlphaFoldDB" id="A0A8J3AZB6"/>
<protein>
    <submittedName>
        <fullName evidence="2">Uncharacterized protein</fullName>
    </submittedName>
</protein>
<gene>
    <name evidence="2" type="ORF">GCM10008066_21030</name>
</gene>
<evidence type="ECO:0000313" key="2">
    <source>
        <dbReference type="EMBL" id="GGI19838.1"/>
    </source>
</evidence>
<feature type="chain" id="PRO_5035182610" evidence="1">
    <location>
        <begin position="19"/>
        <end position="79"/>
    </location>
</feature>
<name>A0A8J3AZB6_9BURK</name>
<dbReference type="Proteomes" id="UP000642180">
    <property type="component" value="Unassembled WGS sequence"/>
</dbReference>
<evidence type="ECO:0000313" key="3">
    <source>
        <dbReference type="Proteomes" id="UP000642180"/>
    </source>
</evidence>
<dbReference type="EMBL" id="BMDI01000002">
    <property type="protein sequence ID" value="GGI19838.1"/>
    <property type="molecule type" value="Genomic_DNA"/>
</dbReference>
<feature type="signal peptide" evidence="1">
    <location>
        <begin position="1"/>
        <end position="18"/>
    </location>
</feature>
<proteinExistence type="predicted"/>